<feature type="transmembrane region" description="Helical" evidence="1">
    <location>
        <begin position="5"/>
        <end position="22"/>
    </location>
</feature>
<evidence type="ECO:0000313" key="2">
    <source>
        <dbReference type="EMBL" id="KPL60258.1"/>
    </source>
</evidence>
<dbReference type="AlphaFoldDB" id="A0A0N8GH43"/>
<gene>
    <name evidence="2" type="ORF">AM506_06455</name>
</gene>
<feature type="transmembrane region" description="Helical" evidence="1">
    <location>
        <begin position="28"/>
        <end position="48"/>
    </location>
</feature>
<dbReference type="EMBL" id="LIXZ01000004">
    <property type="protein sequence ID" value="KPL60258.1"/>
    <property type="molecule type" value="Genomic_DNA"/>
</dbReference>
<sequence length="61" mass="6771">MKTDTFLFITGLLLFMLGIYLSTYIASLGVLLSVCGGMILGVSSYFMVSHQVKPRKRVKKP</sequence>
<name>A0A0N8GH43_9BACI</name>
<comment type="caution">
    <text evidence="2">The sequence shown here is derived from an EMBL/GenBank/DDBJ whole genome shotgun (WGS) entry which is preliminary data.</text>
</comment>
<keyword evidence="1" id="KW-1133">Transmembrane helix</keyword>
<organism evidence="2 3">
    <name type="scientific">Rossellomorea vietnamensis</name>
    <dbReference type="NCBI Taxonomy" id="218284"/>
    <lineage>
        <taxon>Bacteria</taxon>
        <taxon>Bacillati</taxon>
        <taxon>Bacillota</taxon>
        <taxon>Bacilli</taxon>
        <taxon>Bacillales</taxon>
        <taxon>Bacillaceae</taxon>
        <taxon>Rossellomorea</taxon>
    </lineage>
</organism>
<reference evidence="2 3" key="1">
    <citation type="submission" date="2015-08" db="EMBL/GenBank/DDBJ databases">
        <title>Draft Genome Sequence of Bacillus vietnamensis UCD-SED5.</title>
        <authorList>
            <person name="Lee R.D."/>
            <person name="Jospin G."/>
            <person name="Lang J.M."/>
            <person name="Coil D.A."/>
            <person name="Eisen J.A."/>
        </authorList>
    </citation>
    <scope>NUCLEOTIDE SEQUENCE [LARGE SCALE GENOMIC DNA]</scope>
    <source>
        <strain evidence="2 3">UCD-SED5</strain>
    </source>
</reference>
<evidence type="ECO:0000256" key="1">
    <source>
        <dbReference type="SAM" id="Phobius"/>
    </source>
</evidence>
<protein>
    <submittedName>
        <fullName evidence="2">Uncharacterized protein</fullName>
    </submittedName>
</protein>
<keyword evidence="1" id="KW-0812">Transmembrane</keyword>
<keyword evidence="1" id="KW-0472">Membrane</keyword>
<dbReference type="PATRIC" id="fig|218284.4.peg.2783"/>
<evidence type="ECO:0000313" key="3">
    <source>
        <dbReference type="Proteomes" id="UP000050398"/>
    </source>
</evidence>
<proteinExistence type="predicted"/>
<dbReference type="RefSeq" id="WP_060671675.1">
    <property type="nucleotide sequence ID" value="NZ_LIXZ01000004.1"/>
</dbReference>
<dbReference type="Proteomes" id="UP000050398">
    <property type="component" value="Unassembled WGS sequence"/>
</dbReference>
<accession>A0A0N8GH43</accession>